<feature type="transmembrane region" description="Helical" evidence="10">
    <location>
        <begin position="251"/>
        <end position="270"/>
    </location>
</feature>
<dbReference type="Gene3D" id="3.40.50.1000">
    <property type="entry name" value="HAD superfamily/HAD-like"/>
    <property type="match status" value="1"/>
</dbReference>
<dbReference type="NCBIfam" id="TIGR01512">
    <property type="entry name" value="ATPase-IB2_Cd"/>
    <property type="match status" value="1"/>
</dbReference>
<comment type="catalytic activity">
    <reaction evidence="9">
        <text>Zn(2+)(in) + ATP + H2O = Zn(2+)(out) + ADP + phosphate + H(+)</text>
        <dbReference type="Rhea" id="RHEA:20621"/>
        <dbReference type="ChEBI" id="CHEBI:15377"/>
        <dbReference type="ChEBI" id="CHEBI:15378"/>
        <dbReference type="ChEBI" id="CHEBI:29105"/>
        <dbReference type="ChEBI" id="CHEBI:30616"/>
        <dbReference type="ChEBI" id="CHEBI:43474"/>
        <dbReference type="ChEBI" id="CHEBI:456216"/>
        <dbReference type="EC" id="7.2.2.12"/>
    </reaction>
</comment>
<comment type="similarity">
    <text evidence="2 10">Belongs to the cation transport ATPase (P-type) (TC 3.A.3) family. Type IB subfamily.</text>
</comment>
<evidence type="ECO:0000256" key="10">
    <source>
        <dbReference type="RuleBase" id="RU362081"/>
    </source>
</evidence>
<evidence type="ECO:0000256" key="4">
    <source>
        <dbReference type="ARBA" id="ARBA00022723"/>
    </source>
</evidence>
<keyword evidence="5" id="KW-1278">Translocase</keyword>
<keyword evidence="10" id="KW-1003">Cell membrane</keyword>
<protein>
    <recommendedName>
        <fullName evidence="8">P-type Zn(2+) transporter</fullName>
        <ecNumber evidence="8">7.2.2.12</ecNumber>
    </recommendedName>
</protein>
<gene>
    <name evidence="12" type="primary">cadA</name>
    <name evidence="12" type="ORF">ELH40_23010</name>
</gene>
<evidence type="ECO:0000256" key="6">
    <source>
        <dbReference type="ARBA" id="ARBA00022989"/>
    </source>
</evidence>
<evidence type="ECO:0000256" key="8">
    <source>
        <dbReference type="ARBA" id="ARBA00039097"/>
    </source>
</evidence>
<dbReference type="SUPFAM" id="SSF81665">
    <property type="entry name" value="Calcium ATPase, transmembrane domain M"/>
    <property type="match status" value="1"/>
</dbReference>
<evidence type="ECO:0000259" key="11">
    <source>
        <dbReference type="Pfam" id="PF00122"/>
    </source>
</evidence>
<dbReference type="InterPro" id="IPR044492">
    <property type="entry name" value="P_typ_ATPase_HD_dom"/>
</dbReference>
<keyword evidence="12" id="KW-0378">Hydrolase</keyword>
<accession>A0AB38IAV4</accession>
<dbReference type="PRINTS" id="PR00119">
    <property type="entry name" value="CATATPASE"/>
</dbReference>
<feature type="transmembrane region" description="Helical" evidence="10">
    <location>
        <begin position="95"/>
        <end position="114"/>
    </location>
</feature>
<dbReference type="InterPro" id="IPR027256">
    <property type="entry name" value="P-typ_ATPase_IB"/>
</dbReference>
<keyword evidence="10" id="KW-0547">Nucleotide-binding</keyword>
<dbReference type="GO" id="GO:0015086">
    <property type="term" value="F:cadmium ion transmembrane transporter activity"/>
    <property type="evidence" value="ECO:0007669"/>
    <property type="project" value="TreeGrafter"/>
</dbReference>
<proteinExistence type="inferred from homology"/>
<dbReference type="Proteomes" id="UP000294215">
    <property type="component" value="Unassembled WGS sequence"/>
</dbReference>
<dbReference type="AlphaFoldDB" id="A0AB38IAV4"/>
<comment type="caution">
    <text evidence="12">The sequence shown here is derived from an EMBL/GenBank/DDBJ whole genome shotgun (WGS) entry which is preliminary data.</text>
</comment>
<evidence type="ECO:0000256" key="2">
    <source>
        <dbReference type="ARBA" id="ARBA00006024"/>
    </source>
</evidence>
<dbReference type="Pfam" id="PF00122">
    <property type="entry name" value="E1-E2_ATPase"/>
    <property type="match status" value="1"/>
</dbReference>
<evidence type="ECO:0000256" key="3">
    <source>
        <dbReference type="ARBA" id="ARBA00022692"/>
    </source>
</evidence>
<sequence>MSMPETVALPEAPETGISALIQRIWPLSLAAIAITGLIAGGLLRWWHAGLFFWSTTALVSATVIVIAALSVDVALSLRRGDIGLDLIAALSMSAALWFGEYFAGAIVAVMYAGGQFLESFAQRRAESGMGELLSRAPRRAVRITASGLSEVPIAALLPGDRLLVRKGDVVPVDGKVIAGHALLNEAALTGESLPVRRSSGELIMSGSSNHGDAFEMIASGSASESTYAGIVRMVSQARSSKAPISRLADRFSLAFLAMTLVIAGLAAWLSGDPARIVAVLVVATPCPLILAVPVALVAGMSKAARAGVLVKGAHVLEVLATISVVVFDKTGTLTTGEPAVVSIETDRDADELLRLAASVDQASAHVIGQTIVEEAKRRGLKLAKPVQLAEVPGEGIEGYVDARKVAVGGWDFIAEKVKSATRPGPKDKSIVTAYVAVDGTLAGTIVMADPVRKDAALVIADLRRLGVKRLSLATGDRSEVAGAVGLALRLDQISAQLTPARKVETVAAERAYGRVMMIGDGVNDAPALAAADVGVAVGRRNLAAAAEAADVLLVRDDLGQIGTLLQIARRSRAIALQSVGCGIGLSVIAMICAGLGYLTPVQGALLQEVIDVAVIGNALRALY</sequence>
<dbReference type="NCBIfam" id="TIGR01494">
    <property type="entry name" value="ATPase_P-type"/>
    <property type="match status" value="1"/>
</dbReference>
<dbReference type="InterPro" id="IPR023299">
    <property type="entry name" value="ATPase_P-typ_cyto_dom_N"/>
</dbReference>
<feature type="domain" description="P-type ATPase A" evidence="11">
    <location>
        <begin position="136"/>
        <end position="234"/>
    </location>
</feature>
<dbReference type="NCBIfam" id="TIGR01525">
    <property type="entry name" value="ATPase-IB_hvy"/>
    <property type="match status" value="1"/>
</dbReference>
<dbReference type="SUPFAM" id="SSF81653">
    <property type="entry name" value="Calcium ATPase, transduction domain A"/>
    <property type="match status" value="1"/>
</dbReference>
<dbReference type="InterPro" id="IPR023214">
    <property type="entry name" value="HAD_sf"/>
</dbReference>
<dbReference type="InterPro" id="IPR059000">
    <property type="entry name" value="ATPase_P-type_domA"/>
</dbReference>
<evidence type="ECO:0000313" key="13">
    <source>
        <dbReference type="Proteomes" id="UP000294215"/>
    </source>
</evidence>
<dbReference type="EMBL" id="SIMR01000001">
    <property type="protein sequence ID" value="TBC17610.1"/>
    <property type="molecule type" value="Genomic_DNA"/>
</dbReference>
<feature type="transmembrane region" description="Helical" evidence="10">
    <location>
        <begin position="276"/>
        <end position="298"/>
    </location>
</feature>
<dbReference type="SUPFAM" id="SSF56784">
    <property type="entry name" value="HAD-like"/>
    <property type="match status" value="1"/>
</dbReference>
<dbReference type="SFLD" id="SFLDG00002">
    <property type="entry name" value="C1.7:_P-type_atpase_like"/>
    <property type="match status" value="1"/>
</dbReference>
<dbReference type="GO" id="GO:0046872">
    <property type="term" value="F:metal ion binding"/>
    <property type="evidence" value="ECO:0007669"/>
    <property type="project" value="UniProtKB-KW"/>
</dbReference>
<dbReference type="GO" id="GO:0016887">
    <property type="term" value="F:ATP hydrolysis activity"/>
    <property type="evidence" value="ECO:0007669"/>
    <property type="project" value="InterPro"/>
</dbReference>
<reference evidence="12 13" key="1">
    <citation type="submission" date="2019-02" db="EMBL/GenBank/DDBJ databases">
        <title>The genomic architecture of introgression among sibling species of bacteria.</title>
        <authorList>
            <person name="Cavassim M.I.A."/>
            <person name="Moeskjaer S."/>
            <person name="Moslemi C."/>
            <person name="Fields B."/>
            <person name="Bachmann A."/>
            <person name="Vilhjalmsson B."/>
            <person name="Schierup M.H."/>
            <person name="Young J.P.W."/>
            <person name="Andersen S.U."/>
        </authorList>
    </citation>
    <scope>NUCLEOTIDE SEQUENCE [LARGE SCALE GENOMIC DNA]</scope>
    <source>
        <strain evidence="12 13">SM92</strain>
    </source>
</reference>
<keyword evidence="4 10" id="KW-0479">Metal-binding</keyword>
<dbReference type="RefSeq" id="WP_130702383.1">
    <property type="nucleotide sequence ID" value="NZ_SIMK01000001.1"/>
</dbReference>
<name>A0AB38IAV4_9HYPH</name>
<dbReference type="GO" id="GO:0005524">
    <property type="term" value="F:ATP binding"/>
    <property type="evidence" value="ECO:0007669"/>
    <property type="project" value="UniProtKB-UniRule"/>
</dbReference>
<evidence type="ECO:0000256" key="1">
    <source>
        <dbReference type="ARBA" id="ARBA00004370"/>
    </source>
</evidence>
<dbReference type="InterPro" id="IPR051014">
    <property type="entry name" value="Cation_Transport_ATPase_IB"/>
</dbReference>
<keyword evidence="10" id="KW-0067">ATP-binding</keyword>
<feature type="transmembrane region" description="Helical" evidence="10">
    <location>
        <begin position="24"/>
        <end position="43"/>
    </location>
</feature>
<feature type="transmembrane region" description="Helical" evidence="10">
    <location>
        <begin position="50"/>
        <end position="75"/>
    </location>
</feature>
<feature type="transmembrane region" description="Helical" evidence="10">
    <location>
        <begin position="574"/>
        <end position="598"/>
    </location>
</feature>
<dbReference type="InterPro" id="IPR023298">
    <property type="entry name" value="ATPase_P-typ_TM_dom_sf"/>
</dbReference>
<keyword evidence="7 10" id="KW-0472">Membrane</keyword>
<dbReference type="Pfam" id="PF00702">
    <property type="entry name" value="Hydrolase"/>
    <property type="match status" value="1"/>
</dbReference>
<dbReference type="InterPro" id="IPR001757">
    <property type="entry name" value="P_typ_ATPase"/>
</dbReference>
<dbReference type="Gene3D" id="3.40.1110.10">
    <property type="entry name" value="Calcium-transporting ATPase, cytoplasmic domain N"/>
    <property type="match status" value="1"/>
</dbReference>
<evidence type="ECO:0000256" key="9">
    <source>
        <dbReference type="ARBA" id="ARBA00047308"/>
    </source>
</evidence>
<dbReference type="SFLD" id="SFLDS00003">
    <property type="entry name" value="Haloacid_Dehalogenase"/>
    <property type="match status" value="1"/>
</dbReference>
<dbReference type="PANTHER" id="PTHR48085">
    <property type="entry name" value="CADMIUM/ZINC-TRANSPORTING ATPASE HMA2-RELATED"/>
    <property type="match status" value="1"/>
</dbReference>
<dbReference type="SFLD" id="SFLDF00027">
    <property type="entry name" value="p-type_atpase"/>
    <property type="match status" value="1"/>
</dbReference>
<evidence type="ECO:0000256" key="5">
    <source>
        <dbReference type="ARBA" id="ARBA00022967"/>
    </source>
</evidence>
<dbReference type="InterPro" id="IPR008250">
    <property type="entry name" value="ATPase_P-typ_transduc_dom_A_sf"/>
</dbReference>
<comment type="subcellular location">
    <subcellularLocation>
        <location evidence="10">Cell membrane</location>
    </subcellularLocation>
    <subcellularLocation>
        <location evidence="1">Membrane</location>
    </subcellularLocation>
</comment>
<dbReference type="InterPro" id="IPR018303">
    <property type="entry name" value="ATPase_P-typ_P_site"/>
</dbReference>
<keyword evidence="3 10" id="KW-0812">Transmembrane</keyword>
<dbReference type="Gene3D" id="2.70.150.10">
    <property type="entry name" value="Calcium-transporting ATPase, cytoplasmic transduction domain A"/>
    <property type="match status" value="1"/>
</dbReference>
<dbReference type="GO" id="GO:0016463">
    <property type="term" value="F:P-type zinc transporter activity"/>
    <property type="evidence" value="ECO:0007669"/>
    <property type="project" value="UniProtKB-EC"/>
</dbReference>
<evidence type="ECO:0000313" key="12">
    <source>
        <dbReference type="EMBL" id="TBC17610.1"/>
    </source>
</evidence>
<evidence type="ECO:0000256" key="7">
    <source>
        <dbReference type="ARBA" id="ARBA00023136"/>
    </source>
</evidence>
<organism evidence="12 13">
    <name type="scientific">Rhizobium ruizarguesonis</name>
    <dbReference type="NCBI Taxonomy" id="2081791"/>
    <lineage>
        <taxon>Bacteria</taxon>
        <taxon>Pseudomonadati</taxon>
        <taxon>Pseudomonadota</taxon>
        <taxon>Alphaproteobacteria</taxon>
        <taxon>Hyphomicrobiales</taxon>
        <taxon>Rhizobiaceae</taxon>
        <taxon>Rhizobium/Agrobacterium group</taxon>
        <taxon>Rhizobium</taxon>
    </lineage>
</organism>
<dbReference type="EC" id="7.2.2.12" evidence="8"/>
<dbReference type="InterPro" id="IPR036412">
    <property type="entry name" value="HAD-like_sf"/>
</dbReference>
<dbReference type="GO" id="GO:0005886">
    <property type="term" value="C:plasma membrane"/>
    <property type="evidence" value="ECO:0007669"/>
    <property type="project" value="UniProtKB-SubCell"/>
</dbReference>
<keyword evidence="6 10" id="KW-1133">Transmembrane helix</keyword>
<dbReference type="PROSITE" id="PS00154">
    <property type="entry name" value="ATPASE_E1_E2"/>
    <property type="match status" value="1"/>
</dbReference>
<dbReference type="PANTHER" id="PTHR48085:SF5">
    <property type="entry name" value="CADMIUM_ZINC-TRANSPORTING ATPASE HMA4-RELATED"/>
    <property type="match status" value="1"/>
</dbReference>